<dbReference type="OrthoDB" id="6505751at2"/>
<evidence type="ECO:0000256" key="2">
    <source>
        <dbReference type="SAM" id="SignalP"/>
    </source>
</evidence>
<reference evidence="3 4" key="1">
    <citation type="submission" date="2016-09" db="EMBL/GenBank/DDBJ databases">
        <title>Draft Genome Sequence of Aeromonas sobria Strain 08005, Isolated from Sick Rana catesbeiana.</title>
        <authorList>
            <person name="Yang Q."/>
        </authorList>
    </citation>
    <scope>NUCLEOTIDE SEQUENCE [LARGE SCALE GENOMIC DNA]</scope>
    <source>
        <strain evidence="3 4">08005</strain>
    </source>
</reference>
<dbReference type="AlphaFoldDB" id="A0A1S2D437"/>
<gene>
    <name evidence="3" type="ORF">BJD16_10150</name>
</gene>
<sequence>MPIKKLSVLSLMFVASFPAFSADHDAWKIMSNTFMEIEKFEGHRDADGAKVTDKVNLAGQLFISNSSSKWRYFIEHKESMRNYGYAISGSDNSFIRNRTQLGITRNMYKNGNNIFDLNLTYRKESNDGVTDRNARPSNTLFWLMPSGTYWINEKLAFSFWDAFYHYDNFRADNSYEWESEHGIVYKFNDSTTGRLMVYTDWTFDNDFNKNWEQNQIRGYMTKIIDPKWSISPYFRYFLSERSYDAANTNYVTQRADGGLRIGTEVNYKLNERLTMWAGFAVEKTEWEKPKPNGITSGSDNDQTFYLGQLGVKYLW</sequence>
<dbReference type="RefSeq" id="WP_042019635.1">
    <property type="nucleotide sequence ID" value="NZ_CDBW01000013.1"/>
</dbReference>
<accession>A0A1S2D437</accession>
<name>A0A1S2D437_AERSO</name>
<evidence type="ECO:0000256" key="1">
    <source>
        <dbReference type="ARBA" id="ARBA00022729"/>
    </source>
</evidence>
<proteinExistence type="predicted"/>
<evidence type="ECO:0008006" key="5">
    <source>
        <dbReference type="Google" id="ProtNLM"/>
    </source>
</evidence>
<keyword evidence="1 2" id="KW-0732">Signal</keyword>
<dbReference type="Gene3D" id="2.40.160.40">
    <property type="entry name" value="monomeric porin ompg"/>
    <property type="match status" value="1"/>
</dbReference>
<protein>
    <recommendedName>
        <fullName evidence="5">OmpG family monomeric porin</fullName>
    </recommendedName>
</protein>
<evidence type="ECO:0000313" key="3">
    <source>
        <dbReference type="EMBL" id="OHY94783.1"/>
    </source>
</evidence>
<feature type="chain" id="PRO_5010309670" description="OmpG family monomeric porin" evidence="2">
    <location>
        <begin position="22"/>
        <end position="315"/>
    </location>
</feature>
<comment type="caution">
    <text evidence="3">The sequence shown here is derived from an EMBL/GenBank/DDBJ whole genome shotgun (WGS) entry which is preliminary data.</text>
</comment>
<organism evidence="3 4">
    <name type="scientific">Aeromonas sobria</name>
    <dbReference type="NCBI Taxonomy" id="646"/>
    <lineage>
        <taxon>Bacteria</taxon>
        <taxon>Pseudomonadati</taxon>
        <taxon>Pseudomonadota</taxon>
        <taxon>Gammaproteobacteria</taxon>
        <taxon>Aeromonadales</taxon>
        <taxon>Aeromonadaceae</taxon>
        <taxon>Aeromonas</taxon>
    </lineage>
</organism>
<dbReference type="InterPro" id="IPR053713">
    <property type="entry name" value="Bact_OM_Channel_sf"/>
</dbReference>
<evidence type="ECO:0000313" key="4">
    <source>
        <dbReference type="Proteomes" id="UP000179934"/>
    </source>
</evidence>
<dbReference type="GeneID" id="58921633"/>
<feature type="signal peptide" evidence="2">
    <location>
        <begin position="1"/>
        <end position="21"/>
    </location>
</feature>
<dbReference type="EMBL" id="MKFU01000005">
    <property type="protein sequence ID" value="OHY94783.1"/>
    <property type="molecule type" value="Genomic_DNA"/>
</dbReference>
<dbReference type="Proteomes" id="UP000179934">
    <property type="component" value="Unassembled WGS sequence"/>
</dbReference>
<dbReference type="Pfam" id="PF09381">
    <property type="entry name" value="Porin_OmpG"/>
    <property type="match status" value="1"/>
</dbReference>
<dbReference type="InterPro" id="IPR018981">
    <property type="entry name" value="Outer_membrane_porin_G"/>
</dbReference>